<dbReference type="PANTHER" id="PTHR45689:SF14">
    <property type="entry name" value="CYCLIC NUCLEOTIDE-GATED CATION CHANNEL SUBUNIT A-LIKE PROTEIN"/>
    <property type="match status" value="1"/>
</dbReference>
<organism evidence="2 3">
    <name type="scientific">Rhamnusium bicolor</name>
    <dbReference type="NCBI Taxonomy" id="1586634"/>
    <lineage>
        <taxon>Eukaryota</taxon>
        <taxon>Metazoa</taxon>
        <taxon>Ecdysozoa</taxon>
        <taxon>Arthropoda</taxon>
        <taxon>Hexapoda</taxon>
        <taxon>Insecta</taxon>
        <taxon>Pterygota</taxon>
        <taxon>Neoptera</taxon>
        <taxon>Endopterygota</taxon>
        <taxon>Coleoptera</taxon>
        <taxon>Polyphaga</taxon>
        <taxon>Cucujiformia</taxon>
        <taxon>Chrysomeloidea</taxon>
        <taxon>Cerambycidae</taxon>
        <taxon>Lepturinae</taxon>
        <taxon>Rhagiini</taxon>
        <taxon>Rhamnusium</taxon>
    </lineage>
</organism>
<dbReference type="Gene3D" id="2.60.120.10">
    <property type="entry name" value="Jelly Rolls"/>
    <property type="match status" value="1"/>
</dbReference>
<dbReference type="GO" id="GO:0098855">
    <property type="term" value="C:HCN channel complex"/>
    <property type="evidence" value="ECO:0007669"/>
    <property type="project" value="TreeGrafter"/>
</dbReference>
<dbReference type="GO" id="GO:0003254">
    <property type="term" value="P:regulation of membrane depolarization"/>
    <property type="evidence" value="ECO:0007669"/>
    <property type="project" value="TreeGrafter"/>
</dbReference>
<dbReference type="GO" id="GO:0005249">
    <property type="term" value="F:voltage-gated potassium channel activity"/>
    <property type="evidence" value="ECO:0007669"/>
    <property type="project" value="TreeGrafter"/>
</dbReference>
<dbReference type="SMART" id="SM00100">
    <property type="entry name" value="cNMP"/>
    <property type="match status" value="1"/>
</dbReference>
<dbReference type="EMBL" id="JANEYF010002500">
    <property type="protein sequence ID" value="KAJ8945717.1"/>
    <property type="molecule type" value="Genomic_DNA"/>
</dbReference>
<dbReference type="Proteomes" id="UP001162156">
    <property type="component" value="Unassembled WGS sequence"/>
</dbReference>
<dbReference type="Pfam" id="PF00027">
    <property type="entry name" value="cNMP_binding"/>
    <property type="match status" value="1"/>
</dbReference>
<dbReference type="PROSITE" id="PS50042">
    <property type="entry name" value="CNMP_BINDING_3"/>
    <property type="match status" value="1"/>
</dbReference>
<dbReference type="SUPFAM" id="SSF51206">
    <property type="entry name" value="cAMP-binding domain-like"/>
    <property type="match status" value="1"/>
</dbReference>
<reference evidence="2" key="1">
    <citation type="journal article" date="2023" name="Insect Mol. Biol.">
        <title>Genome sequencing provides insights into the evolution of gene families encoding plant cell wall-degrading enzymes in longhorned beetles.</title>
        <authorList>
            <person name="Shin N.R."/>
            <person name="Okamura Y."/>
            <person name="Kirsch R."/>
            <person name="Pauchet Y."/>
        </authorList>
    </citation>
    <scope>NUCLEOTIDE SEQUENCE</scope>
    <source>
        <strain evidence="2">RBIC_L_NR</strain>
    </source>
</reference>
<dbReference type="InterPro" id="IPR051413">
    <property type="entry name" value="K/Na_HCN_channel"/>
</dbReference>
<dbReference type="GO" id="GO:0035725">
    <property type="term" value="P:sodium ion transmembrane transport"/>
    <property type="evidence" value="ECO:0007669"/>
    <property type="project" value="TreeGrafter"/>
</dbReference>
<dbReference type="PANTHER" id="PTHR45689">
    <property type="entry name" value="I[[H]] CHANNEL, ISOFORM E"/>
    <property type="match status" value="1"/>
</dbReference>
<feature type="domain" description="Cyclic nucleotide-binding" evidence="1">
    <location>
        <begin position="200"/>
        <end position="304"/>
    </location>
</feature>
<sequence>MPDFEGHECLLNRHEENIVKNFIDTGVFISLRRKFRTSCMISRHHPSTERYFLSNAACRNEQIRHLVHYYYMVHPFSMFKLGSFGILPRVTYCHSSFFDTISCIYSFMYPLPTATLRTAMSIKTLAYLRLLNRLKIVRLGRWIDILELFRQRSSENFPTVPEITSGHGWAKDEEGGLRIQWMTGAPAPETVFDLVNFLPVVAQLISEIYLPGDVIINSGSSGSCMFFIYHGTVAVYTPLGRELCHLEDGAHFGEIALIFNETRVATVVAVSACELFMLRRSDFLDTIEPFPKFKEELLTLATERLKKTILHSE</sequence>
<name>A0AAV8Y2P9_9CUCU</name>
<protein>
    <recommendedName>
        <fullName evidence="1">Cyclic nucleotide-binding domain-containing protein</fullName>
    </recommendedName>
</protein>
<proteinExistence type="predicted"/>
<evidence type="ECO:0000259" key="1">
    <source>
        <dbReference type="PROSITE" id="PS50042"/>
    </source>
</evidence>
<evidence type="ECO:0000313" key="2">
    <source>
        <dbReference type="EMBL" id="KAJ8945717.1"/>
    </source>
</evidence>
<accession>A0AAV8Y2P9</accession>
<keyword evidence="3" id="KW-1185">Reference proteome</keyword>
<dbReference type="CDD" id="cd00038">
    <property type="entry name" value="CAP_ED"/>
    <property type="match status" value="1"/>
</dbReference>
<dbReference type="InterPro" id="IPR000595">
    <property type="entry name" value="cNMP-bd_dom"/>
</dbReference>
<dbReference type="AlphaFoldDB" id="A0AAV8Y2P9"/>
<gene>
    <name evidence="2" type="ORF">NQ314_009079</name>
</gene>
<dbReference type="InterPro" id="IPR014710">
    <property type="entry name" value="RmlC-like_jellyroll"/>
</dbReference>
<evidence type="ECO:0000313" key="3">
    <source>
        <dbReference type="Proteomes" id="UP001162156"/>
    </source>
</evidence>
<dbReference type="InterPro" id="IPR018490">
    <property type="entry name" value="cNMP-bd_dom_sf"/>
</dbReference>
<comment type="caution">
    <text evidence="2">The sequence shown here is derived from an EMBL/GenBank/DDBJ whole genome shotgun (WGS) entry which is preliminary data.</text>
</comment>